<dbReference type="InterPro" id="IPR023179">
    <property type="entry name" value="GTP-bd_ortho_bundle_sf"/>
</dbReference>
<dbReference type="Proteomes" id="UP001558652">
    <property type="component" value="Unassembled WGS sequence"/>
</dbReference>
<keyword evidence="5" id="KW-0539">Nucleus</keyword>
<dbReference type="Gene3D" id="1.10.1580.10">
    <property type="match status" value="1"/>
</dbReference>
<proteinExistence type="predicted"/>
<keyword evidence="2" id="KW-0547">Nucleotide-binding</keyword>
<dbReference type="FunFam" id="3.40.50.300:FF:000493">
    <property type="entry name" value="Guanine nucleotide-binding protein-like 3-like protein"/>
    <property type="match status" value="1"/>
</dbReference>
<keyword evidence="3 7" id="KW-0175">Coiled coil</keyword>
<dbReference type="Gene3D" id="3.40.50.300">
    <property type="entry name" value="P-loop containing nucleotide triphosphate hydrolases"/>
    <property type="match status" value="1"/>
</dbReference>
<evidence type="ECO:0000313" key="11">
    <source>
        <dbReference type="Proteomes" id="UP001558652"/>
    </source>
</evidence>
<evidence type="ECO:0000313" key="10">
    <source>
        <dbReference type="EMBL" id="KAL1137804.1"/>
    </source>
</evidence>
<dbReference type="CDD" id="cd04178">
    <property type="entry name" value="Nucleostemin_like"/>
    <property type="match status" value="1"/>
</dbReference>
<comment type="subcellular location">
    <subcellularLocation>
        <location evidence="1">Nucleus</location>
    </subcellularLocation>
</comment>
<dbReference type="PROSITE" id="PS51721">
    <property type="entry name" value="G_CP"/>
    <property type="match status" value="1"/>
</dbReference>
<protein>
    <recommendedName>
        <fullName evidence="6">Guanine nucleotide-binding protein-like 3 homolog</fullName>
    </recommendedName>
</protein>
<feature type="region of interest" description="Disordered" evidence="8">
    <location>
        <begin position="1"/>
        <end position="38"/>
    </location>
</feature>
<evidence type="ECO:0000256" key="2">
    <source>
        <dbReference type="ARBA" id="ARBA00022741"/>
    </source>
</evidence>
<evidence type="ECO:0000259" key="9">
    <source>
        <dbReference type="PROSITE" id="PS51721"/>
    </source>
</evidence>
<accession>A0ABD0ZCJ2</accession>
<dbReference type="InterPro" id="IPR027417">
    <property type="entry name" value="P-loop_NTPase"/>
</dbReference>
<dbReference type="Pfam" id="PF01926">
    <property type="entry name" value="MMR_HSR1"/>
    <property type="match status" value="1"/>
</dbReference>
<dbReference type="InterPro" id="IPR006073">
    <property type="entry name" value="GTP-bd"/>
</dbReference>
<dbReference type="GO" id="GO:0005525">
    <property type="term" value="F:GTP binding"/>
    <property type="evidence" value="ECO:0007669"/>
    <property type="project" value="UniProtKB-KW"/>
</dbReference>
<name>A0ABD0ZCJ2_9HEMI</name>
<dbReference type="InterPro" id="IPR014813">
    <property type="entry name" value="Gnl3_N_dom"/>
</dbReference>
<evidence type="ECO:0000256" key="3">
    <source>
        <dbReference type="ARBA" id="ARBA00023054"/>
    </source>
</evidence>
<sequence>MPAKRRYNIEKKVRAHNRKVKKEAKKQNKGKKKKPIINVPNACPFKDEILNEVNELKRKKEEERQKQRAQWKLEREEVKKLEKEAAAAGGLEKLVATAETKEKVHNAFEIPEDKPFFTKKDGSVKAFYKEFKKVVEAADVVLEVVDARDPLGTRCKQVEQAVLESSGNKRLVIVVNKADLVPRKVLDDWLKYLRGSFPTVPFKASTQMQTRKLGRKKLGKGPKGGDSLQVSSCVGAELLMSLLANYCRNKGVKTAIRVGVVGLPNVGKSSIINSLKRSRACNVGATPGVTRTMQEVQLDTKVKLLDSPGLVFASSSSNSNNGIIALKNAAKVESIADPFLPASAILQRTTKHQLMELYDIGEFNSPEEFFTLKAKRQGKFKKGGAVDPEAAARGLIEDWNKGKIHYYTLPPEAQETHVSSEIVKEMAKEFDLANFETMEVEALSELAEPKGLTFKVDRTDMTESMEMDNTGISPNVVVQQNEVKTLKRKLPISEVNESSDLIPVSNKKLQKKMAKKIRKESTRRAKETTSLAGVLENFSLDDMN</sequence>
<dbReference type="SUPFAM" id="SSF52540">
    <property type="entry name" value="P-loop containing nucleoside triphosphate hydrolases"/>
    <property type="match status" value="1"/>
</dbReference>
<evidence type="ECO:0000256" key="5">
    <source>
        <dbReference type="ARBA" id="ARBA00023242"/>
    </source>
</evidence>
<evidence type="ECO:0000256" key="6">
    <source>
        <dbReference type="ARBA" id="ARBA00069022"/>
    </source>
</evidence>
<dbReference type="InterPro" id="IPR050755">
    <property type="entry name" value="TRAFAC_YlqF/YawG_RiboMat"/>
</dbReference>
<dbReference type="EMBL" id="JBFDAA010000004">
    <property type="protein sequence ID" value="KAL1137804.1"/>
    <property type="molecule type" value="Genomic_DNA"/>
</dbReference>
<dbReference type="PANTHER" id="PTHR11089:SF30">
    <property type="entry name" value="GUANINE NUCLEOTIDE-BINDING PROTEIN-LIKE 3 HOMOLOG"/>
    <property type="match status" value="1"/>
</dbReference>
<gene>
    <name evidence="10" type="ORF">AAG570_009500</name>
</gene>
<dbReference type="AlphaFoldDB" id="A0ABD0ZCJ2"/>
<dbReference type="GO" id="GO:0005730">
    <property type="term" value="C:nucleolus"/>
    <property type="evidence" value="ECO:0007669"/>
    <property type="project" value="UniProtKB-ARBA"/>
</dbReference>
<dbReference type="Pfam" id="PF08701">
    <property type="entry name" value="GN3L_Grn1"/>
    <property type="match status" value="1"/>
</dbReference>
<comment type="caution">
    <text evidence="10">The sequence shown here is derived from an EMBL/GenBank/DDBJ whole genome shotgun (WGS) entry which is preliminary data.</text>
</comment>
<dbReference type="PANTHER" id="PTHR11089">
    <property type="entry name" value="GTP-BINDING PROTEIN-RELATED"/>
    <property type="match status" value="1"/>
</dbReference>
<dbReference type="InterPro" id="IPR030378">
    <property type="entry name" value="G_CP_dom"/>
</dbReference>
<evidence type="ECO:0000256" key="7">
    <source>
        <dbReference type="SAM" id="Coils"/>
    </source>
</evidence>
<evidence type="ECO:0000256" key="8">
    <source>
        <dbReference type="SAM" id="MobiDB-lite"/>
    </source>
</evidence>
<keyword evidence="11" id="KW-1185">Reference proteome</keyword>
<dbReference type="PRINTS" id="PR00326">
    <property type="entry name" value="GTP1OBG"/>
</dbReference>
<feature type="coiled-coil region" evidence="7">
    <location>
        <begin position="46"/>
        <end position="84"/>
    </location>
</feature>
<dbReference type="FunFam" id="1.10.1580.10:FF:000002">
    <property type="entry name" value="Guanine nucleotide-binding protein-like 3 (nucleolar)-like"/>
    <property type="match status" value="1"/>
</dbReference>
<organism evidence="10 11">
    <name type="scientific">Ranatra chinensis</name>
    <dbReference type="NCBI Taxonomy" id="642074"/>
    <lineage>
        <taxon>Eukaryota</taxon>
        <taxon>Metazoa</taxon>
        <taxon>Ecdysozoa</taxon>
        <taxon>Arthropoda</taxon>
        <taxon>Hexapoda</taxon>
        <taxon>Insecta</taxon>
        <taxon>Pterygota</taxon>
        <taxon>Neoptera</taxon>
        <taxon>Paraneoptera</taxon>
        <taxon>Hemiptera</taxon>
        <taxon>Heteroptera</taxon>
        <taxon>Panheteroptera</taxon>
        <taxon>Nepomorpha</taxon>
        <taxon>Nepidae</taxon>
        <taxon>Ranatrinae</taxon>
        <taxon>Ranatra</taxon>
    </lineage>
</organism>
<evidence type="ECO:0000256" key="4">
    <source>
        <dbReference type="ARBA" id="ARBA00023134"/>
    </source>
</evidence>
<keyword evidence="4" id="KW-0342">GTP-binding</keyword>
<feature type="domain" description="CP-type G" evidence="9">
    <location>
        <begin position="128"/>
        <end position="313"/>
    </location>
</feature>
<evidence type="ECO:0000256" key="1">
    <source>
        <dbReference type="ARBA" id="ARBA00004123"/>
    </source>
</evidence>
<feature type="compositionally biased region" description="Basic residues" evidence="8">
    <location>
        <begin position="13"/>
        <end position="35"/>
    </location>
</feature>
<reference evidence="10 11" key="1">
    <citation type="submission" date="2024-07" db="EMBL/GenBank/DDBJ databases">
        <title>Chromosome-level genome assembly of the water stick insect Ranatra chinensis (Heteroptera: Nepidae).</title>
        <authorList>
            <person name="Liu X."/>
        </authorList>
    </citation>
    <scope>NUCLEOTIDE SEQUENCE [LARGE SCALE GENOMIC DNA]</scope>
    <source>
        <strain evidence="10">Cailab_2021Rc</strain>
        <tissue evidence="10">Muscle</tissue>
    </source>
</reference>